<evidence type="ECO:0000313" key="1">
    <source>
        <dbReference type="EMBL" id="QEW05126.1"/>
    </source>
</evidence>
<gene>
    <name evidence="1" type="ORF">F5I99_00635</name>
</gene>
<dbReference type="PIRSF" id="PIRSF037225">
    <property type="entry name" value="UCP037225"/>
    <property type="match status" value="1"/>
</dbReference>
<proteinExistence type="predicted"/>
<dbReference type="InterPro" id="IPR017143">
    <property type="entry name" value="UCP037225"/>
</dbReference>
<dbReference type="EMBL" id="CP044222">
    <property type="protein sequence ID" value="QEW05126.1"/>
    <property type="molecule type" value="Genomic_DNA"/>
</dbReference>
<organism evidence="1 2">
    <name type="scientific">Nitrincola iocasae</name>
    <dbReference type="NCBI Taxonomy" id="2614693"/>
    <lineage>
        <taxon>Bacteria</taxon>
        <taxon>Pseudomonadati</taxon>
        <taxon>Pseudomonadota</taxon>
        <taxon>Gammaproteobacteria</taxon>
        <taxon>Oceanospirillales</taxon>
        <taxon>Oceanospirillaceae</taxon>
        <taxon>Nitrincola</taxon>
    </lineage>
</organism>
<keyword evidence="2" id="KW-1185">Reference proteome</keyword>
<dbReference type="Pfam" id="PF14255">
    <property type="entry name" value="Zn_ribbon_21"/>
    <property type="match status" value="1"/>
</dbReference>
<sequence length="61" mass="6599">MNPLEAVDLVCPYCSEPFSLMVDCSGGDQEYTEDCPVCCAPVAIRVVIGNTLEVSVERESD</sequence>
<name>A0A5J6L9S7_9GAMM</name>
<accession>A0A5J6L9S7</accession>
<dbReference type="Proteomes" id="UP000325606">
    <property type="component" value="Chromosome"/>
</dbReference>
<dbReference type="InterPro" id="IPR025990">
    <property type="entry name" value="zinc_ribbon_bacterial"/>
</dbReference>
<dbReference type="KEGG" id="nik:F5I99_00635"/>
<protein>
    <submittedName>
        <fullName evidence="1">CPXCG motif-containing cysteine-rich protein</fullName>
    </submittedName>
</protein>
<dbReference type="RefSeq" id="WP_151053191.1">
    <property type="nucleotide sequence ID" value="NZ_CP044222.1"/>
</dbReference>
<dbReference type="AlphaFoldDB" id="A0A5J6L9S7"/>
<reference evidence="1 2" key="1">
    <citation type="submission" date="2019-09" db="EMBL/GenBank/DDBJ databases">
        <title>Nitrincola iocasae sp. nov., a bacterium isolated from the sediment collected at a cold seep field in South China Sea.</title>
        <authorList>
            <person name="Zhang H."/>
            <person name="Wang H."/>
            <person name="Li C."/>
        </authorList>
    </citation>
    <scope>NUCLEOTIDE SEQUENCE [LARGE SCALE GENOMIC DNA]</scope>
    <source>
        <strain evidence="1 2">KXZD1103</strain>
    </source>
</reference>
<evidence type="ECO:0000313" key="2">
    <source>
        <dbReference type="Proteomes" id="UP000325606"/>
    </source>
</evidence>